<evidence type="ECO:0000256" key="2">
    <source>
        <dbReference type="ARBA" id="ARBA00009225"/>
    </source>
</evidence>
<dbReference type="GO" id="GO:0005739">
    <property type="term" value="C:mitochondrion"/>
    <property type="evidence" value="ECO:0007669"/>
    <property type="project" value="TreeGrafter"/>
</dbReference>
<sequence length="469" mass="51731">MPLLMEAVKALEKEFLIDDEFLRKGTDAFNKSLDNGLKAPKVGREFMPMIPAFVTKIPTGKEKGVYLAADLGGTNFRVCSVDLHGDHTYSLIQSKSAVSEDLQRGSDATGEQLFAYLAKKIDLFIREHHCTNDVVDSSDKFKMGFTFSFPVEQTSLGSGLLIRWTKGFHLDDVIGKDVVELLQAQLDKLGTPVHVVALANDTVGTLLSRAYSNKDSEHVKTIVGCIFGTGTNGAYFEAYDKIPKLKENIDTGSGMVINTEWGSFDNPLTFLPKTKYDDIVDNETSNIGYHLYEKRISGMFLGELVRVILIDLFEQGVLFKELYESRGGSLPHRLTEPWGLSSEILSYIHVDDSNDLKTTQVALDLSLRLPTTCAEREAIQQVTRIVADRAAKLSAIPIAAIAKRVSPQYPKNVEFEIGCDGSVVEFYPGFREKVTQYVNELDTDGRTVRLVIAKDGSGVGAALCACMAD</sequence>
<keyword evidence="12" id="KW-1185">Reference proteome</keyword>
<dbReference type="FunFam" id="3.30.420.40:FF:000034">
    <property type="entry name" value="Phosphotransferase"/>
    <property type="match status" value="1"/>
</dbReference>
<dbReference type="GO" id="GO:0005524">
    <property type="term" value="F:ATP binding"/>
    <property type="evidence" value="ECO:0007669"/>
    <property type="project" value="UniProtKB-UniRule"/>
</dbReference>
<evidence type="ECO:0000256" key="1">
    <source>
        <dbReference type="ARBA" id="ARBA00004888"/>
    </source>
</evidence>
<dbReference type="PANTHER" id="PTHR19443:SF30">
    <property type="entry name" value="GLUCOKINASE-1-RELATED"/>
    <property type="match status" value="1"/>
</dbReference>
<organism evidence="11 12">
    <name type="scientific">Scheffersomyces spartinae</name>
    <dbReference type="NCBI Taxonomy" id="45513"/>
    <lineage>
        <taxon>Eukaryota</taxon>
        <taxon>Fungi</taxon>
        <taxon>Dikarya</taxon>
        <taxon>Ascomycota</taxon>
        <taxon>Saccharomycotina</taxon>
        <taxon>Pichiomycetes</taxon>
        <taxon>Debaryomycetaceae</taxon>
        <taxon>Scheffersomyces</taxon>
    </lineage>
</organism>
<dbReference type="InterPro" id="IPR043129">
    <property type="entry name" value="ATPase_NBD"/>
</dbReference>
<dbReference type="GO" id="GO:0006096">
    <property type="term" value="P:glycolytic process"/>
    <property type="evidence" value="ECO:0007669"/>
    <property type="project" value="UniProtKB-KW"/>
</dbReference>
<dbReference type="EMBL" id="JAHMUF010000016">
    <property type="protein sequence ID" value="KAG7192776.1"/>
    <property type="molecule type" value="Genomic_DNA"/>
</dbReference>
<feature type="domain" description="Hexokinase C-terminal" evidence="10">
    <location>
        <begin position="223"/>
        <end position="467"/>
    </location>
</feature>
<dbReference type="RefSeq" id="XP_043048326.1">
    <property type="nucleotide sequence ID" value="XM_043192354.1"/>
</dbReference>
<dbReference type="Gene3D" id="3.40.367.20">
    <property type="match status" value="1"/>
</dbReference>
<evidence type="ECO:0000256" key="6">
    <source>
        <dbReference type="ARBA" id="ARBA00022840"/>
    </source>
</evidence>
<gene>
    <name evidence="11" type="primary">GLK1</name>
    <name evidence="11" type="ORF">KQ657_001559</name>
</gene>
<dbReference type="PANTHER" id="PTHR19443">
    <property type="entry name" value="HEXOKINASE"/>
    <property type="match status" value="1"/>
</dbReference>
<reference evidence="11" key="1">
    <citation type="submission" date="2021-03" db="EMBL/GenBank/DDBJ databases">
        <authorList>
            <person name="Palmer J.M."/>
        </authorList>
    </citation>
    <scope>NUCLEOTIDE SEQUENCE</scope>
    <source>
        <strain evidence="11">ARV_011</strain>
    </source>
</reference>
<dbReference type="GO" id="GO:0005829">
    <property type="term" value="C:cytosol"/>
    <property type="evidence" value="ECO:0007669"/>
    <property type="project" value="TreeGrafter"/>
</dbReference>
<accession>A0A9P8AHG6</accession>
<dbReference type="Pfam" id="PF03727">
    <property type="entry name" value="Hexokinase_2"/>
    <property type="match status" value="1"/>
</dbReference>
<name>A0A9P8AHG6_9ASCO</name>
<keyword evidence="3 8" id="KW-0808">Transferase</keyword>
<dbReference type="OrthoDB" id="419537at2759"/>
<dbReference type="InterPro" id="IPR022672">
    <property type="entry name" value="Hexokinase_N"/>
</dbReference>
<evidence type="ECO:0000256" key="4">
    <source>
        <dbReference type="ARBA" id="ARBA00022741"/>
    </source>
</evidence>
<dbReference type="Proteomes" id="UP000790833">
    <property type="component" value="Unassembled WGS sequence"/>
</dbReference>
<keyword evidence="4 8" id="KW-0547">Nucleotide-binding</keyword>
<dbReference type="GO" id="GO:0004340">
    <property type="term" value="F:glucokinase activity"/>
    <property type="evidence" value="ECO:0007669"/>
    <property type="project" value="TreeGrafter"/>
</dbReference>
<feature type="domain" description="Hexokinase N-terminal" evidence="9">
    <location>
        <begin position="8"/>
        <end position="211"/>
    </location>
</feature>
<dbReference type="GO" id="GO:0008865">
    <property type="term" value="F:fructokinase activity"/>
    <property type="evidence" value="ECO:0007669"/>
    <property type="project" value="TreeGrafter"/>
</dbReference>
<comment type="pathway">
    <text evidence="1">Carbohydrate degradation; glycolysis; D-glyceraldehyde 3-phosphate and glycerone phosphate from D-glucose: step 1/4.</text>
</comment>
<evidence type="ECO:0000256" key="5">
    <source>
        <dbReference type="ARBA" id="ARBA00022777"/>
    </source>
</evidence>
<evidence type="ECO:0000259" key="9">
    <source>
        <dbReference type="Pfam" id="PF00349"/>
    </source>
</evidence>
<evidence type="ECO:0000259" key="10">
    <source>
        <dbReference type="Pfam" id="PF03727"/>
    </source>
</evidence>
<dbReference type="InterPro" id="IPR022673">
    <property type="entry name" value="Hexokinase_C"/>
</dbReference>
<dbReference type="InterPro" id="IPR001312">
    <property type="entry name" value="Hexokinase"/>
</dbReference>
<dbReference type="PRINTS" id="PR00475">
    <property type="entry name" value="HEXOKINASE"/>
</dbReference>
<dbReference type="PROSITE" id="PS51748">
    <property type="entry name" value="HEXOKINASE_2"/>
    <property type="match status" value="1"/>
</dbReference>
<keyword evidence="7 8" id="KW-0324">Glycolysis</keyword>
<evidence type="ECO:0000256" key="8">
    <source>
        <dbReference type="RuleBase" id="RU362007"/>
    </source>
</evidence>
<dbReference type="GO" id="GO:0001678">
    <property type="term" value="P:intracellular glucose homeostasis"/>
    <property type="evidence" value="ECO:0007669"/>
    <property type="project" value="InterPro"/>
</dbReference>
<evidence type="ECO:0000313" key="11">
    <source>
        <dbReference type="EMBL" id="KAG7192776.1"/>
    </source>
</evidence>
<comment type="similarity">
    <text evidence="2 8">Belongs to the hexokinase family.</text>
</comment>
<dbReference type="AlphaFoldDB" id="A0A9P8AHG6"/>
<dbReference type="GeneID" id="66114933"/>
<evidence type="ECO:0000313" key="12">
    <source>
        <dbReference type="Proteomes" id="UP000790833"/>
    </source>
</evidence>
<dbReference type="Pfam" id="PF00349">
    <property type="entry name" value="Hexokinase_1"/>
    <property type="match status" value="1"/>
</dbReference>
<protein>
    <recommendedName>
        <fullName evidence="8">Phosphotransferase</fullName>
        <ecNumber evidence="8">2.7.1.-</ecNumber>
    </recommendedName>
</protein>
<evidence type="ECO:0000256" key="3">
    <source>
        <dbReference type="ARBA" id="ARBA00022679"/>
    </source>
</evidence>
<keyword evidence="5 8" id="KW-0418">Kinase</keyword>
<dbReference type="GO" id="GO:0006006">
    <property type="term" value="P:glucose metabolic process"/>
    <property type="evidence" value="ECO:0007669"/>
    <property type="project" value="TreeGrafter"/>
</dbReference>
<dbReference type="EC" id="2.7.1.-" evidence="8"/>
<evidence type="ECO:0000256" key="7">
    <source>
        <dbReference type="ARBA" id="ARBA00023152"/>
    </source>
</evidence>
<dbReference type="Gene3D" id="3.30.420.40">
    <property type="match status" value="1"/>
</dbReference>
<comment type="caution">
    <text evidence="11">The sequence shown here is derived from an EMBL/GenBank/DDBJ whole genome shotgun (WGS) entry which is preliminary data.</text>
</comment>
<dbReference type="GO" id="GO:0005536">
    <property type="term" value="F:D-glucose binding"/>
    <property type="evidence" value="ECO:0007669"/>
    <property type="project" value="InterPro"/>
</dbReference>
<proteinExistence type="inferred from homology"/>
<dbReference type="SUPFAM" id="SSF53067">
    <property type="entry name" value="Actin-like ATPase domain"/>
    <property type="match status" value="2"/>
</dbReference>
<keyword evidence="6 8" id="KW-0067">ATP-binding</keyword>